<proteinExistence type="predicted"/>
<feature type="domain" description="DUF1996" evidence="3">
    <location>
        <begin position="41"/>
        <end position="113"/>
    </location>
</feature>
<dbReference type="PANTHER" id="PTHR43662:SF3">
    <property type="entry name" value="DOMAIN PROTEIN, PUTATIVE (AFU_ORTHOLOGUE AFUA_6G11970)-RELATED"/>
    <property type="match status" value="1"/>
</dbReference>
<dbReference type="Pfam" id="PF09362">
    <property type="entry name" value="DUF1996"/>
    <property type="match status" value="2"/>
</dbReference>
<dbReference type="VEuPathDB" id="FungiDB:ASPFODRAFT_142541"/>
<reference evidence="5" key="1">
    <citation type="journal article" date="2017" name="Genome Biol.">
        <title>Comparative genomics reveals high biological diversity and specific adaptations in the industrially and medically important fungal genus Aspergillus.</title>
        <authorList>
            <person name="de Vries R.P."/>
            <person name="Riley R."/>
            <person name="Wiebenga A."/>
            <person name="Aguilar-Osorio G."/>
            <person name="Amillis S."/>
            <person name="Uchima C.A."/>
            <person name="Anderluh G."/>
            <person name="Asadollahi M."/>
            <person name="Askin M."/>
            <person name="Barry K."/>
            <person name="Battaglia E."/>
            <person name="Bayram O."/>
            <person name="Benocci T."/>
            <person name="Braus-Stromeyer S.A."/>
            <person name="Caldana C."/>
            <person name="Canovas D."/>
            <person name="Cerqueira G.C."/>
            <person name="Chen F."/>
            <person name="Chen W."/>
            <person name="Choi C."/>
            <person name="Clum A."/>
            <person name="Dos Santos R.A."/>
            <person name="Damasio A.R."/>
            <person name="Diallinas G."/>
            <person name="Emri T."/>
            <person name="Fekete E."/>
            <person name="Flipphi M."/>
            <person name="Freyberg S."/>
            <person name="Gallo A."/>
            <person name="Gournas C."/>
            <person name="Habgood R."/>
            <person name="Hainaut M."/>
            <person name="Harispe M.L."/>
            <person name="Henrissat B."/>
            <person name="Hilden K.S."/>
            <person name="Hope R."/>
            <person name="Hossain A."/>
            <person name="Karabika E."/>
            <person name="Karaffa L."/>
            <person name="Karanyi Z."/>
            <person name="Krasevec N."/>
            <person name="Kuo A."/>
            <person name="Kusch H."/>
            <person name="LaButti K."/>
            <person name="Lagendijk E.L."/>
            <person name="Lapidus A."/>
            <person name="Levasseur A."/>
            <person name="Lindquist E."/>
            <person name="Lipzen A."/>
            <person name="Logrieco A.F."/>
            <person name="MacCabe A."/>
            <person name="Maekelae M.R."/>
            <person name="Malavazi I."/>
            <person name="Melin P."/>
            <person name="Meyer V."/>
            <person name="Mielnichuk N."/>
            <person name="Miskei M."/>
            <person name="Molnar A.P."/>
            <person name="Mule G."/>
            <person name="Ngan C.Y."/>
            <person name="Orejas M."/>
            <person name="Orosz E."/>
            <person name="Ouedraogo J.P."/>
            <person name="Overkamp K.M."/>
            <person name="Park H.-S."/>
            <person name="Perrone G."/>
            <person name="Piumi F."/>
            <person name="Punt P.J."/>
            <person name="Ram A.F."/>
            <person name="Ramon A."/>
            <person name="Rauscher S."/>
            <person name="Record E."/>
            <person name="Riano-Pachon D.M."/>
            <person name="Robert V."/>
            <person name="Roehrig J."/>
            <person name="Ruller R."/>
            <person name="Salamov A."/>
            <person name="Salih N.S."/>
            <person name="Samson R.A."/>
            <person name="Sandor E."/>
            <person name="Sanguinetti M."/>
            <person name="Schuetze T."/>
            <person name="Sepcic K."/>
            <person name="Shelest E."/>
            <person name="Sherlock G."/>
            <person name="Sophianopoulou V."/>
            <person name="Squina F.M."/>
            <person name="Sun H."/>
            <person name="Susca A."/>
            <person name="Todd R.B."/>
            <person name="Tsang A."/>
            <person name="Unkles S.E."/>
            <person name="van de Wiele N."/>
            <person name="van Rossen-Uffink D."/>
            <person name="Oliveira J.V."/>
            <person name="Vesth T.C."/>
            <person name="Visser J."/>
            <person name="Yu J.-H."/>
            <person name="Zhou M."/>
            <person name="Andersen M.R."/>
            <person name="Archer D.B."/>
            <person name="Baker S.E."/>
            <person name="Benoit I."/>
            <person name="Brakhage A.A."/>
            <person name="Braus G.H."/>
            <person name="Fischer R."/>
            <person name="Frisvad J.C."/>
            <person name="Goldman G.H."/>
            <person name="Houbraken J."/>
            <person name="Oakley B."/>
            <person name="Pocsi I."/>
            <person name="Scazzocchio C."/>
            <person name="Seiboth B."/>
            <person name="vanKuyk P.A."/>
            <person name="Wortman J."/>
            <person name="Dyer P.S."/>
            <person name="Grigoriev I.V."/>
        </authorList>
    </citation>
    <scope>NUCLEOTIDE SEQUENCE [LARGE SCALE GENOMIC DNA]</scope>
    <source>
        <strain evidence="5">CBS 106.47</strain>
    </source>
</reference>
<evidence type="ECO:0000313" key="5">
    <source>
        <dbReference type="Proteomes" id="UP000184063"/>
    </source>
</evidence>
<evidence type="ECO:0000256" key="2">
    <source>
        <dbReference type="SAM" id="SignalP"/>
    </source>
</evidence>
<feature type="compositionally biased region" description="Basic and acidic residues" evidence="1">
    <location>
        <begin position="386"/>
        <end position="395"/>
    </location>
</feature>
<evidence type="ECO:0000313" key="4">
    <source>
        <dbReference type="EMBL" id="OJZ82993.1"/>
    </source>
</evidence>
<sequence length="395" mass="44293">MWNRYIAALLLLSSGSNVLAQQRTTDEFTFSCDPLTTQLSDPIVAPGKPSTHTHVVTGGTAFQRTMNESTAQNAKGTTCEVDIDRSNYWVPQLYHRLRNGSFELVEYQSSVGIALDFIESPGSLVEGREELANELDRVFITLIERVIIRPVLLIVMRSWFRWRRRKVCACLLGIRVFGLFACSLSRCLTVLISHGNKTYNDSNWSQRAISHMCIGKDGSSNETKGLPQQPYEMLRSQVFMPSCWDGENLDSSDHKSHMAYPDTGDYNKGVCPKSHPVAIYSIFLEFFFNTAPHPDYKNWIYATGDKTGYGLHGDFMYGWTDQVALEQAIDTCTGPQGLTDPDCSITRNQTRDLAPISQPLDVPAPKDNIGQHGPVNRLPGHRNWATKHDNSTLHG</sequence>
<evidence type="ECO:0000256" key="1">
    <source>
        <dbReference type="SAM" id="MobiDB-lite"/>
    </source>
</evidence>
<name>A0A1M3T8H5_ASPLC</name>
<dbReference type="EMBL" id="KV878247">
    <property type="protein sequence ID" value="OJZ82993.1"/>
    <property type="molecule type" value="Genomic_DNA"/>
</dbReference>
<dbReference type="InterPro" id="IPR018535">
    <property type="entry name" value="DUF1996"/>
</dbReference>
<feature type="signal peptide" evidence="2">
    <location>
        <begin position="1"/>
        <end position="20"/>
    </location>
</feature>
<dbReference type="Proteomes" id="UP000184063">
    <property type="component" value="Unassembled WGS sequence"/>
</dbReference>
<feature type="domain" description="DUF1996" evidence="3">
    <location>
        <begin position="194"/>
        <end position="319"/>
    </location>
</feature>
<keyword evidence="2" id="KW-0732">Signal</keyword>
<dbReference type="AlphaFoldDB" id="A0A1M3T8H5"/>
<gene>
    <name evidence="4" type="ORF">ASPFODRAFT_142541</name>
</gene>
<accession>A0A1M3T8H5</accession>
<evidence type="ECO:0000259" key="3">
    <source>
        <dbReference type="Pfam" id="PF09362"/>
    </source>
</evidence>
<organism evidence="4 5">
    <name type="scientific">Aspergillus luchuensis (strain CBS 106.47)</name>
    <dbReference type="NCBI Taxonomy" id="1137211"/>
    <lineage>
        <taxon>Eukaryota</taxon>
        <taxon>Fungi</taxon>
        <taxon>Dikarya</taxon>
        <taxon>Ascomycota</taxon>
        <taxon>Pezizomycotina</taxon>
        <taxon>Eurotiomycetes</taxon>
        <taxon>Eurotiomycetidae</taxon>
        <taxon>Eurotiales</taxon>
        <taxon>Aspergillaceae</taxon>
        <taxon>Aspergillus</taxon>
        <taxon>Aspergillus subgen. Circumdati</taxon>
    </lineage>
</organism>
<protein>
    <recommendedName>
        <fullName evidence="3">DUF1996 domain-containing protein</fullName>
    </recommendedName>
</protein>
<feature type="region of interest" description="Disordered" evidence="1">
    <location>
        <begin position="354"/>
        <end position="395"/>
    </location>
</feature>
<feature type="chain" id="PRO_5012047448" description="DUF1996 domain-containing protein" evidence="2">
    <location>
        <begin position="21"/>
        <end position="395"/>
    </location>
</feature>
<dbReference type="OrthoDB" id="74764at2759"/>
<dbReference type="PANTHER" id="PTHR43662">
    <property type="match status" value="1"/>
</dbReference>